<dbReference type="SUPFAM" id="SSF48403">
    <property type="entry name" value="Ankyrin repeat"/>
    <property type="match status" value="1"/>
</dbReference>
<dbReference type="Proteomes" id="UP001187734">
    <property type="component" value="Unassembled WGS sequence"/>
</dbReference>
<evidence type="ECO:0000313" key="5">
    <source>
        <dbReference type="EMBL" id="SPJ75771.1"/>
    </source>
</evidence>
<accession>A0AAE8M7D2</accession>
<dbReference type="AlphaFoldDB" id="A0AAE8M7D2"/>
<dbReference type="InterPro" id="IPR036770">
    <property type="entry name" value="Ankyrin_rpt-contain_sf"/>
</dbReference>
<evidence type="ECO:0000256" key="2">
    <source>
        <dbReference type="ARBA" id="ARBA00023043"/>
    </source>
</evidence>
<keyword evidence="1" id="KW-0677">Repeat</keyword>
<dbReference type="Pfam" id="PF00023">
    <property type="entry name" value="Ank"/>
    <property type="match status" value="1"/>
</dbReference>
<dbReference type="EMBL" id="ONZP01000175">
    <property type="protein sequence ID" value="SPJ75771.1"/>
    <property type="molecule type" value="Genomic_DNA"/>
</dbReference>
<comment type="caution">
    <text evidence="5">The sequence shown here is derived from an EMBL/GenBank/DDBJ whole genome shotgun (WGS) entry which is preliminary data.</text>
</comment>
<dbReference type="Gene3D" id="1.25.40.20">
    <property type="entry name" value="Ankyrin repeat-containing domain"/>
    <property type="match status" value="3"/>
</dbReference>
<dbReference type="SMART" id="SM00248">
    <property type="entry name" value="ANK"/>
    <property type="match status" value="10"/>
</dbReference>
<dbReference type="Pfam" id="PF12796">
    <property type="entry name" value="Ank_2"/>
    <property type="match status" value="2"/>
</dbReference>
<evidence type="ECO:0000313" key="6">
    <source>
        <dbReference type="Proteomes" id="UP001187734"/>
    </source>
</evidence>
<reference evidence="5" key="1">
    <citation type="submission" date="2018-03" db="EMBL/GenBank/DDBJ databases">
        <authorList>
            <person name="Guldener U."/>
        </authorList>
    </citation>
    <scope>NUCLEOTIDE SEQUENCE</scope>
</reference>
<dbReference type="PANTHER" id="PTHR24198:SF165">
    <property type="entry name" value="ANKYRIN REPEAT-CONTAINING PROTEIN-RELATED"/>
    <property type="match status" value="1"/>
</dbReference>
<keyword evidence="2 3" id="KW-0040">ANK repeat</keyword>
<dbReference type="PANTHER" id="PTHR24198">
    <property type="entry name" value="ANKYRIN REPEAT AND PROTEIN KINASE DOMAIN-CONTAINING PROTEIN"/>
    <property type="match status" value="1"/>
</dbReference>
<dbReference type="PROSITE" id="PS50088">
    <property type="entry name" value="ANK_REPEAT"/>
    <property type="match status" value="2"/>
</dbReference>
<feature type="region of interest" description="Disordered" evidence="4">
    <location>
        <begin position="1"/>
        <end position="20"/>
    </location>
</feature>
<keyword evidence="6" id="KW-1185">Reference proteome</keyword>
<gene>
    <name evidence="5" type="ORF">FTOL_05502</name>
</gene>
<dbReference type="InterPro" id="IPR002110">
    <property type="entry name" value="Ankyrin_rpt"/>
</dbReference>
<organism evidence="5 6">
    <name type="scientific">Fusarium torulosum</name>
    <dbReference type="NCBI Taxonomy" id="33205"/>
    <lineage>
        <taxon>Eukaryota</taxon>
        <taxon>Fungi</taxon>
        <taxon>Dikarya</taxon>
        <taxon>Ascomycota</taxon>
        <taxon>Pezizomycotina</taxon>
        <taxon>Sordariomycetes</taxon>
        <taxon>Hypocreomycetidae</taxon>
        <taxon>Hypocreales</taxon>
        <taxon>Nectriaceae</taxon>
        <taxon>Fusarium</taxon>
    </lineage>
</organism>
<evidence type="ECO:0000256" key="4">
    <source>
        <dbReference type="SAM" id="MobiDB-lite"/>
    </source>
</evidence>
<proteinExistence type="predicted"/>
<sequence length="583" mass="65207">MDLPPLQETETPYGRFTEGSAERRGGFDLRLQPYVTTTDEDGSIVYEEEDFPLLWTIIRRDDTRALEQYLVTAQWAIPRAPAIPVGLQEYSADLDYFLFAAQRGALGVLQMLLAHGTESNDPHPSTEIRFKDRGYELLNVAARWGHFDMVKFLLENQPLYADLHGRDPKGFTPITSAADFYSTRFLVAPFPGGVSSIRNEAVINLLLDRGACACDVVLPTGGREKSPDTLLTLAVRWAGPELLKTLIERGADIHAKVIKSKWGLRFWNETGETFEADALFIACTVANFNAVETLIDYSGVDAIEIIHSRDSRGSLPIHWATQNALADGSGQCSAWLLRERVQNITSIIGHLLDLDPTTINAQDNSGNTPLHYATRAIGRHDELYSPVLKLLCDRGGDSSIRNNKGQTPLHTLFKRDGIEPRYETTDEYAPVIDTSAIFTLLAHGANATDVDDDGNTPLHYVAEILHYANAVSVLLDSGADPTRRNLNQETALHRAARGHYRSMHWRITAEERIEAQEDMMQRGSVHDNCVKKSGMRGESVTFQRRKEHWVDQMAVEEVEKVEKVEEVEEVEVVEVVEEGRVEA</sequence>
<name>A0AAE8M7D2_9HYPO</name>
<dbReference type="PROSITE" id="PS50297">
    <property type="entry name" value="ANK_REP_REGION"/>
    <property type="match status" value="1"/>
</dbReference>
<feature type="repeat" description="ANK" evidence="3">
    <location>
        <begin position="453"/>
        <end position="486"/>
    </location>
</feature>
<feature type="repeat" description="ANK" evidence="3">
    <location>
        <begin position="365"/>
        <end position="403"/>
    </location>
</feature>
<protein>
    <submittedName>
        <fullName evidence="5">Related to ankyrin</fullName>
    </submittedName>
</protein>
<evidence type="ECO:0000256" key="3">
    <source>
        <dbReference type="PROSITE-ProRule" id="PRU00023"/>
    </source>
</evidence>
<evidence type="ECO:0000256" key="1">
    <source>
        <dbReference type="ARBA" id="ARBA00022737"/>
    </source>
</evidence>